<evidence type="ECO:0008006" key="4">
    <source>
        <dbReference type="Google" id="ProtNLM"/>
    </source>
</evidence>
<feature type="transmembrane region" description="Helical" evidence="1">
    <location>
        <begin position="7"/>
        <end position="25"/>
    </location>
</feature>
<feature type="transmembrane region" description="Helical" evidence="1">
    <location>
        <begin position="45"/>
        <end position="68"/>
    </location>
</feature>
<sequence>MEKSRPVFKFLRILLGIFLIAYALNKFLHIVPSSYGAMQPLAQDFIDSVAIYLPALYIFEIIIGLFLIFNKWKTFIYIVLFPLSAAFLMFSFINNDLSEMWPAILVAAINIILLLSRKEKYKVLFD</sequence>
<dbReference type="Proteomes" id="UP001138686">
    <property type="component" value="Unassembled WGS sequence"/>
</dbReference>
<comment type="caution">
    <text evidence="2">The sequence shown here is derived from an EMBL/GenBank/DDBJ whole genome shotgun (WGS) entry which is preliminary data.</text>
</comment>
<evidence type="ECO:0000313" key="2">
    <source>
        <dbReference type="EMBL" id="MBW2937476.1"/>
    </source>
</evidence>
<feature type="transmembrane region" description="Helical" evidence="1">
    <location>
        <begin position="75"/>
        <end position="94"/>
    </location>
</feature>
<organism evidence="2 3">
    <name type="scientific">Halomarinibacterium sedimenti</name>
    <dbReference type="NCBI Taxonomy" id="2857106"/>
    <lineage>
        <taxon>Bacteria</taxon>
        <taxon>Pseudomonadati</taxon>
        <taxon>Bacteroidota</taxon>
        <taxon>Flavobacteriia</taxon>
        <taxon>Flavobacteriales</taxon>
        <taxon>Flavobacteriaceae</taxon>
        <taxon>Halomarinibacterium</taxon>
    </lineage>
</organism>
<reference evidence="2" key="1">
    <citation type="submission" date="2021-07" db="EMBL/GenBank/DDBJ databases">
        <title>Aureisphaera sp. CAU 1614 isolated from sea sediment.</title>
        <authorList>
            <person name="Kim W."/>
        </authorList>
    </citation>
    <scope>NUCLEOTIDE SEQUENCE</scope>
    <source>
        <strain evidence="2">CAU 1614</strain>
    </source>
</reference>
<keyword evidence="3" id="KW-1185">Reference proteome</keyword>
<protein>
    <recommendedName>
        <fullName evidence="4">DoxX protein</fullName>
    </recommendedName>
</protein>
<name>A0A9X1FN31_9FLAO</name>
<dbReference type="AlphaFoldDB" id="A0A9X1FN31"/>
<keyword evidence="1" id="KW-0812">Transmembrane</keyword>
<proteinExistence type="predicted"/>
<keyword evidence="1" id="KW-1133">Transmembrane helix</keyword>
<dbReference type="RefSeq" id="WP_219051901.1">
    <property type="nucleotide sequence ID" value="NZ_JAHWDP010000002.1"/>
</dbReference>
<keyword evidence="1" id="KW-0472">Membrane</keyword>
<dbReference type="EMBL" id="JAHWDP010000002">
    <property type="protein sequence ID" value="MBW2937476.1"/>
    <property type="molecule type" value="Genomic_DNA"/>
</dbReference>
<feature type="transmembrane region" description="Helical" evidence="1">
    <location>
        <begin position="100"/>
        <end position="116"/>
    </location>
</feature>
<accession>A0A9X1FN31</accession>
<gene>
    <name evidence="2" type="ORF">KXJ69_05125</name>
</gene>
<evidence type="ECO:0000313" key="3">
    <source>
        <dbReference type="Proteomes" id="UP001138686"/>
    </source>
</evidence>
<evidence type="ECO:0000256" key="1">
    <source>
        <dbReference type="SAM" id="Phobius"/>
    </source>
</evidence>